<gene>
    <name evidence="6" type="ORF">SAMN05421879_10318</name>
</gene>
<accession>A0A285VK31</accession>
<organism evidence="6 7">
    <name type="scientific">Ornithinimicrobium cerasi</name>
    <dbReference type="NCBI Taxonomy" id="2248773"/>
    <lineage>
        <taxon>Bacteria</taxon>
        <taxon>Bacillati</taxon>
        <taxon>Actinomycetota</taxon>
        <taxon>Actinomycetes</taxon>
        <taxon>Micrococcales</taxon>
        <taxon>Ornithinimicrobiaceae</taxon>
        <taxon>Ornithinimicrobium</taxon>
    </lineage>
</organism>
<evidence type="ECO:0000256" key="3">
    <source>
        <dbReference type="ARBA" id="ARBA00022898"/>
    </source>
</evidence>
<dbReference type="PANTHER" id="PTHR42743">
    <property type="entry name" value="AMINO-ACID AMINOTRANSFERASE"/>
    <property type="match status" value="1"/>
</dbReference>
<keyword evidence="6" id="KW-0808">Transferase</keyword>
<comment type="cofactor">
    <cofactor evidence="1 5">
        <name>pyridoxal 5'-phosphate</name>
        <dbReference type="ChEBI" id="CHEBI:597326"/>
    </cofactor>
</comment>
<dbReference type="GO" id="GO:0005829">
    <property type="term" value="C:cytosol"/>
    <property type="evidence" value="ECO:0007669"/>
    <property type="project" value="TreeGrafter"/>
</dbReference>
<reference evidence="7" key="1">
    <citation type="submission" date="2017-08" db="EMBL/GenBank/DDBJ databases">
        <authorList>
            <person name="Varghese N."/>
            <person name="Submissions S."/>
        </authorList>
    </citation>
    <scope>NUCLEOTIDE SEQUENCE [LARGE SCALE GENOMIC DNA]</scope>
    <source>
        <strain evidence="7">USBA17B2</strain>
    </source>
</reference>
<dbReference type="PROSITE" id="PS00770">
    <property type="entry name" value="AA_TRANSFER_CLASS_4"/>
    <property type="match status" value="1"/>
</dbReference>
<keyword evidence="6" id="KW-0032">Aminotransferase</keyword>
<protein>
    <submittedName>
        <fullName evidence="6">Branched-chain amino acid aminotransferase</fullName>
    </submittedName>
</protein>
<comment type="similarity">
    <text evidence="2 4">Belongs to the class-IV pyridoxal-phosphate-dependent aminotransferase family.</text>
</comment>
<keyword evidence="7" id="KW-1185">Reference proteome</keyword>
<evidence type="ECO:0000313" key="6">
    <source>
        <dbReference type="EMBL" id="SOC54227.1"/>
    </source>
</evidence>
<dbReference type="SUPFAM" id="SSF56752">
    <property type="entry name" value="D-aminoacid aminotransferase-like PLP-dependent enzymes"/>
    <property type="match status" value="1"/>
</dbReference>
<dbReference type="InterPro" id="IPR001544">
    <property type="entry name" value="Aminotrans_IV"/>
</dbReference>
<dbReference type="Pfam" id="PF01063">
    <property type="entry name" value="Aminotran_4"/>
    <property type="match status" value="1"/>
</dbReference>
<dbReference type="InterPro" id="IPR043131">
    <property type="entry name" value="BCAT-like_N"/>
</dbReference>
<dbReference type="GO" id="GO:0046394">
    <property type="term" value="P:carboxylic acid biosynthetic process"/>
    <property type="evidence" value="ECO:0007669"/>
    <property type="project" value="UniProtKB-ARBA"/>
</dbReference>
<proteinExistence type="inferred from homology"/>
<evidence type="ECO:0000256" key="2">
    <source>
        <dbReference type="ARBA" id="ARBA00009320"/>
    </source>
</evidence>
<dbReference type="Proteomes" id="UP000219688">
    <property type="component" value="Unassembled WGS sequence"/>
</dbReference>
<name>A0A285VK31_9MICO</name>
<dbReference type="EMBL" id="OBQK01000003">
    <property type="protein sequence ID" value="SOC54227.1"/>
    <property type="molecule type" value="Genomic_DNA"/>
</dbReference>
<sequence length="299" mass="31282">MPDVRVWVDGHLVGDGPSLDALDHGVTVGDGVFETAKVVDGQVFALSRHHDRMDRSLAGLGLPALDRGRVQEGIDAVLGVAPVAFGRLRWTVTAGPGPLGSDRLGGASTYLVTAVEQDPPPRTAEVAVVPWTRNERGALAGVKSTSYAENVVALAAAKARGASEALLGSTAGQLCEGTGSNVFVVVDGVVRTPRLEDGPLAGVTRDLALHWLRDEGFDVAEDSLPLSVLDRADEVWITSSVRDICAVTRIDVVPGTRTIGGLTLATPPVTPRELGDAAGPVTRRAQEVFARRAAEDLDP</sequence>
<keyword evidence="3 5" id="KW-0663">Pyridoxal phosphate</keyword>
<dbReference type="Gene3D" id="3.20.10.10">
    <property type="entry name" value="D-amino Acid Aminotransferase, subunit A, domain 2"/>
    <property type="match status" value="1"/>
</dbReference>
<dbReference type="InterPro" id="IPR043132">
    <property type="entry name" value="BCAT-like_C"/>
</dbReference>
<dbReference type="Gene3D" id="3.30.470.10">
    <property type="match status" value="1"/>
</dbReference>
<dbReference type="InterPro" id="IPR018300">
    <property type="entry name" value="Aminotrans_IV_CS"/>
</dbReference>
<evidence type="ECO:0000256" key="5">
    <source>
        <dbReference type="RuleBase" id="RU004516"/>
    </source>
</evidence>
<dbReference type="InterPro" id="IPR036038">
    <property type="entry name" value="Aminotransferase-like"/>
</dbReference>
<dbReference type="GO" id="GO:0008483">
    <property type="term" value="F:transaminase activity"/>
    <property type="evidence" value="ECO:0007669"/>
    <property type="project" value="UniProtKB-KW"/>
</dbReference>
<dbReference type="AlphaFoldDB" id="A0A285VK31"/>
<dbReference type="PANTHER" id="PTHR42743:SF11">
    <property type="entry name" value="AMINODEOXYCHORISMATE LYASE"/>
    <property type="match status" value="1"/>
</dbReference>
<evidence type="ECO:0000256" key="4">
    <source>
        <dbReference type="RuleBase" id="RU004106"/>
    </source>
</evidence>
<dbReference type="InterPro" id="IPR050571">
    <property type="entry name" value="Class-IV_PLP-Dep_Aminotrnsfr"/>
</dbReference>
<evidence type="ECO:0000313" key="7">
    <source>
        <dbReference type="Proteomes" id="UP000219688"/>
    </source>
</evidence>
<evidence type="ECO:0000256" key="1">
    <source>
        <dbReference type="ARBA" id="ARBA00001933"/>
    </source>
</evidence>